<dbReference type="Proteomes" id="UP000783588">
    <property type="component" value="Unassembled WGS sequence"/>
</dbReference>
<dbReference type="InterPro" id="IPR000847">
    <property type="entry name" value="LysR_HTH_N"/>
</dbReference>
<dbReference type="InterPro" id="IPR005119">
    <property type="entry name" value="LysR_subst-bd"/>
</dbReference>
<feature type="domain" description="HTH lysR-type" evidence="5">
    <location>
        <begin position="1"/>
        <end position="57"/>
    </location>
</feature>
<protein>
    <submittedName>
        <fullName evidence="6">LysR family transcriptional regulator</fullName>
    </submittedName>
</protein>
<proteinExistence type="inferred from homology"/>
<sequence>MFRNMEYVYAVYKEMSFSRAAEKLFISQPALSAMVKKVEKRIGSPIFDRSCSPIRLTNCGKEYISCIEQIMDVEYQFSQYLNQTEHLLIGSLSIGANSIFASFLLPSCMTAFARFYPGIHVSMTEANTDILLDALNAGTLDIVLENYDLPEDMYDKHYLFTENLVLVVPKQLLSGDMLTEYQLDVSQTGRPVNWDDVPCVPLSRFSQLPFLALREGNDTRTRFDRLCARYHLHPDIRLELDQLTTSYQAACSGLGAALISETILHHTRQPDSLCYFRLDEDISSRRVYFYCRRKKHITRAMEEFIRISTQMTHPER</sequence>
<evidence type="ECO:0000259" key="5">
    <source>
        <dbReference type="PROSITE" id="PS50931"/>
    </source>
</evidence>
<evidence type="ECO:0000256" key="3">
    <source>
        <dbReference type="ARBA" id="ARBA00023125"/>
    </source>
</evidence>
<dbReference type="PANTHER" id="PTHR30126:SF96">
    <property type="entry name" value="TRANSCRIPTIONAL REGULATORY PROTEIN, LYSR FAMILY"/>
    <property type="match status" value="1"/>
</dbReference>
<comment type="caution">
    <text evidence="6">The sequence shown here is derived from an EMBL/GenBank/DDBJ whole genome shotgun (WGS) entry which is preliminary data.</text>
</comment>
<name>A0ABS6EU52_9FIRM</name>
<keyword evidence="4" id="KW-0804">Transcription</keyword>
<dbReference type="Pfam" id="PF00126">
    <property type="entry name" value="HTH_1"/>
    <property type="match status" value="1"/>
</dbReference>
<evidence type="ECO:0000313" key="7">
    <source>
        <dbReference type="Proteomes" id="UP000783588"/>
    </source>
</evidence>
<keyword evidence="3" id="KW-0238">DNA-binding</keyword>
<dbReference type="PANTHER" id="PTHR30126">
    <property type="entry name" value="HTH-TYPE TRANSCRIPTIONAL REGULATOR"/>
    <property type="match status" value="1"/>
</dbReference>
<reference evidence="6 7" key="1">
    <citation type="submission" date="2021-06" db="EMBL/GenBank/DDBJ databases">
        <authorList>
            <person name="Sun Q."/>
            <person name="Li D."/>
        </authorList>
    </citation>
    <scope>NUCLEOTIDE SEQUENCE [LARGE SCALE GENOMIC DNA]</scope>
    <source>
        <strain evidence="6 7">MSJd-7</strain>
    </source>
</reference>
<organism evidence="6 7">
    <name type="scientific">Butyricicoccus intestinisimiae</name>
    <dbReference type="NCBI Taxonomy" id="2841509"/>
    <lineage>
        <taxon>Bacteria</taxon>
        <taxon>Bacillati</taxon>
        <taxon>Bacillota</taxon>
        <taxon>Clostridia</taxon>
        <taxon>Eubacteriales</taxon>
        <taxon>Butyricicoccaceae</taxon>
        <taxon>Butyricicoccus</taxon>
    </lineage>
</organism>
<comment type="similarity">
    <text evidence="1">Belongs to the LysR transcriptional regulatory family.</text>
</comment>
<accession>A0ABS6EU52</accession>
<keyword evidence="7" id="KW-1185">Reference proteome</keyword>
<evidence type="ECO:0000313" key="6">
    <source>
        <dbReference type="EMBL" id="MBU5490375.1"/>
    </source>
</evidence>
<dbReference type="EMBL" id="JAHLQI010000003">
    <property type="protein sequence ID" value="MBU5490375.1"/>
    <property type="molecule type" value="Genomic_DNA"/>
</dbReference>
<dbReference type="PROSITE" id="PS50931">
    <property type="entry name" value="HTH_LYSR"/>
    <property type="match status" value="1"/>
</dbReference>
<evidence type="ECO:0000256" key="2">
    <source>
        <dbReference type="ARBA" id="ARBA00023015"/>
    </source>
</evidence>
<dbReference type="Pfam" id="PF03466">
    <property type="entry name" value="LysR_substrate"/>
    <property type="match status" value="1"/>
</dbReference>
<gene>
    <name evidence="6" type="ORF">KQI75_07040</name>
</gene>
<evidence type="ECO:0000256" key="1">
    <source>
        <dbReference type="ARBA" id="ARBA00009437"/>
    </source>
</evidence>
<evidence type="ECO:0000256" key="4">
    <source>
        <dbReference type="ARBA" id="ARBA00023163"/>
    </source>
</evidence>
<dbReference type="RefSeq" id="WP_216470035.1">
    <property type="nucleotide sequence ID" value="NZ_JAHLQI010000003.1"/>
</dbReference>
<dbReference type="CDD" id="cd05466">
    <property type="entry name" value="PBP2_LTTR_substrate"/>
    <property type="match status" value="1"/>
</dbReference>
<keyword evidence="2" id="KW-0805">Transcription regulation</keyword>